<evidence type="ECO:0000313" key="3">
    <source>
        <dbReference type="Proteomes" id="UP000198670"/>
    </source>
</evidence>
<evidence type="ECO:0000256" key="1">
    <source>
        <dbReference type="SAM" id="Phobius"/>
    </source>
</evidence>
<dbReference type="STRING" id="1477437.SAMN05444682_101207"/>
<keyword evidence="1" id="KW-0472">Membrane</keyword>
<gene>
    <name evidence="2" type="ORF">SAMN05444682_101207</name>
</gene>
<feature type="transmembrane region" description="Helical" evidence="1">
    <location>
        <begin position="54"/>
        <end position="76"/>
    </location>
</feature>
<dbReference type="OrthoDB" id="1263582at2"/>
<sequence>MKRHILLNPFAHFAEIQLVAAGLLATAVGSFLGWQCNTRFDGVLDLHFVSQTTPWQPLLDNGINLLCLVIPLYLVGRSINSKTRLIDLVSTALVARIPYYVLPLTNTGGFMHLASMNLVENATKDAPIGLGAVAANIAFAALAIVATVVFIYWLFQGFQTATNSKKNLHKWIFGGCIVLSEVISKLLILSVN</sequence>
<keyword evidence="1" id="KW-0812">Transmembrane</keyword>
<dbReference type="AlphaFoldDB" id="A0A1I3CWE4"/>
<name>A0A1I3CWE4_9SPHI</name>
<keyword evidence="1" id="KW-1133">Transmembrane helix</keyword>
<evidence type="ECO:0008006" key="4">
    <source>
        <dbReference type="Google" id="ProtNLM"/>
    </source>
</evidence>
<dbReference type="Proteomes" id="UP000198670">
    <property type="component" value="Unassembled WGS sequence"/>
</dbReference>
<accession>A0A1I3CWE4</accession>
<reference evidence="2 3" key="1">
    <citation type="submission" date="2016-10" db="EMBL/GenBank/DDBJ databases">
        <authorList>
            <person name="de Groot N.N."/>
        </authorList>
    </citation>
    <scope>NUCLEOTIDE SEQUENCE [LARGE SCALE GENOMIC DNA]</scope>
    <source>
        <strain evidence="2 3">RK1</strain>
    </source>
</reference>
<feature type="transmembrane region" description="Helical" evidence="1">
    <location>
        <begin position="128"/>
        <end position="155"/>
    </location>
</feature>
<feature type="transmembrane region" description="Helical" evidence="1">
    <location>
        <begin position="97"/>
        <end position="116"/>
    </location>
</feature>
<feature type="transmembrane region" description="Helical" evidence="1">
    <location>
        <begin position="171"/>
        <end position="191"/>
    </location>
</feature>
<dbReference type="EMBL" id="FOQO01000001">
    <property type="protein sequence ID" value="SFH78551.1"/>
    <property type="molecule type" value="Genomic_DNA"/>
</dbReference>
<feature type="transmembrane region" description="Helical" evidence="1">
    <location>
        <begin position="12"/>
        <end position="34"/>
    </location>
</feature>
<keyword evidence="3" id="KW-1185">Reference proteome</keyword>
<evidence type="ECO:0000313" key="2">
    <source>
        <dbReference type="EMBL" id="SFH78551.1"/>
    </source>
</evidence>
<organism evidence="2 3">
    <name type="scientific">Parapedobacter indicus</name>
    <dbReference type="NCBI Taxonomy" id="1477437"/>
    <lineage>
        <taxon>Bacteria</taxon>
        <taxon>Pseudomonadati</taxon>
        <taxon>Bacteroidota</taxon>
        <taxon>Sphingobacteriia</taxon>
        <taxon>Sphingobacteriales</taxon>
        <taxon>Sphingobacteriaceae</taxon>
        <taxon>Parapedobacter</taxon>
    </lineage>
</organism>
<dbReference type="RefSeq" id="WP_090622831.1">
    <property type="nucleotide sequence ID" value="NZ_FOQO01000001.1"/>
</dbReference>
<proteinExistence type="predicted"/>
<protein>
    <recommendedName>
        <fullName evidence="4">Yip1 domain-containing protein</fullName>
    </recommendedName>
</protein>